<reference evidence="1" key="1">
    <citation type="submission" date="2020-08" db="EMBL/GenBank/DDBJ databases">
        <title>Taxonomic study for Lactobacillus species isolated from hardwood bark.</title>
        <authorList>
            <person name="Tohno M."/>
            <person name="Tanizawa Y."/>
        </authorList>
    </citation>
    <scope>NUCLEOTIDE SEQUENCE</scope>
    <source>
        <strain evidence="1">B40</strain>
    </source>
</reference>
<sequence length="47" mass="5474">MCESVEELARMMETSQVGSDSYLVAKAQLIRLEEMTEDLLVEYKEQF</sequence>
<name>A0A916QFA3_9LACO</name>
<dbReference type="RefSeq" id="WP_212779936.1">
    <property type="nucleotide sequence ID" value="NZ_BMAY01000001.1"/>
</dbReference>
<protein>
    <submittedName>
        <fullName evidence="1">Uncharacterized protein</fullName>
    </submittedName>
</protein>
<dbReference type="EMBL" id="BMAY01000001">
    <property type="protein sequence ID" value="GFZ26225.1"/>
    <property type="molecule type" value="Genomic_DNA"/>
</dbReference>
<gene>
    <name evidence="1" type="ORF">LCB40_01050</name>
</gene>
<keyword evidence="2" id="KW-1185">Reference proteome</keyword>
<proteinExistence type="predicted"/>
<organism evidence="1 2">
    <name type="scientific">Lactobacillus corticis</name>
    <dbReference type="NCBI Taxonomy" id="2201249"/>
    <lineage>
        <taxon>Bacteria</taxon>
        <taxon>Bacillati</taxon>
        <taxon>Bacillota</taxon>
        <taxon>Bacilli</taxon>
        <taxon>Lactobacillales</taxon>
        <taxon>Lactobacillaceae</taxon>
        <taxon>Lactobacillus</taxon>
    </lineage>
</organism>
<evidence type="ECO:0000313" key="1">
    <source>
        <dbReference type="EMBL" id="GFZ26225.1"/>
    </source>
</evidence>
<evidence type="ECO:0000313" key="2">
    <source>
        <dbReference type="Proteomes" id="UP000677218"/>
    </source>
</evidence>
<comment type="caution">
    <text evidence="1">The sequence shown here is derived from an EMBL/GenBank/DDBJ whole genome shotgun (WGS) entry which is preliminary data.</text>
</comment>
<dbReference type="Proteomes" id="UP000677218">
    <property type="component" value="Unassembled WGS sequence"/>
</dbReference>
<accession>A0A916QFA3</accession>
<dbReference type="AlphaFoldDB" id="A0A916QFA3"/>